<dbReference type="Proteomes" id="UP000283095">
    <property type="component" value="Chromosome"/>
</dbReference>
<evidence type="ECO:0000313" key="3">
    <source>
        <dbReference type="Proteomes" id="UP000283095"/>
    </source>
</evidence>
<evidence type="ECO:0000313" key="2">
    <source>
        <dbReference type="EMBL" id="AZV42488.1"/>
    </source>
</evidence>
<gene>
    <name evidence="2" type="ORF">BAOM_1878</name>
</gene>
<accession>A0A3T0KQE4</accession>
<dbReference type="AlphaFoldDB" id="A0A3T0KQE4"/>
<feature type="transmembrane region" description="Helical" evidence="1">
    <location>
        <begin position="17"/>
        <end position="33"/>
    </location>
</feature>
<proteinExistence type="predicted"/>
<keyword evidence="1" id="KW-0472">Membrane</keyword>
<reference evidence="2 3" key="1">
    <citation type="submission" date="2018-01" db="EMBL/GenBank/DDBJ databases">
        <title>Bacillus asahii Genome sequencing and assembly.</title>
        <authorList>
            <person name="Jiang H."/>
            <person name="Feng Y."/>
            <person name="Zhao F."/>
            <person name="Lin X."/>
        </authorList>
    </citation>
    <scope>NUCLEOTIDE SEQUENCE [LARGE SCALE GENOMIC DNA]</scope>
    <source>
        <strain evidence="2 3">OM18</strain>
    </source>
</reference>
<organism evidence="2 3">
    <name type="scientific">Peribacillus asahii</name>
    <dbReference type="NCBI Taxonomy" id="228899"/>
    <lineage>
        <taxon>Bacteria</taxon>
        <taxon>Bacillati</taxon>
        <taxon>Bacillota</taxon>
        <taxon>Bacilli</taxon>
        <taxon>Bacillales</taxon>
        <taxon>Bacillaceae</taxon>
        <taxon>Peribacillus</taxon>
    </lineage>
</organism>
<protein>
    <submittedName>
        <fullName evidence="2">Uncharacterized protein</fullName>
    </submittedName>
</protein>
<dbReference type="EMBL" id="CP026095">
    <property type="protein sequence ID" value="AZV42488.1"/>
    <property type="molecule type" value="Genomic_DNA"/>
</dbReference>
<sequence>MLPQPMDMVHTVKHEKLPFWAVFLFLKSYFSLIKNIDKNRRKR</sequence>
<dbReference type="KEGG" id="pasa:BAOM_1878"/>
<keyword evidence="1" id="KW-0812">Transmembrane</keyword>
<keyword evidence="1" id="KW-1133">Transmembrane helix</keyword>
<name>A0A3T0KQE4_9BACI</name>
<evidence type="ECO:0000256" key="1">
    <source>
        <dbReference type="SAM" id="Phobius"/>
    </source>
</evidence>